<feature type="domain" description="EamA" evidence="6">
    <location>
        <begin position="157"/>
        <end position="289"/>
    </location>
</feature>
<feature type="transmembrane region" description="Helical" evidence="5">
    <location>
        <begin position="97"/>
        <end position="117"/>
    </location>
</feature>
<accession>A0ABY3RGU6</accession>
<dbReference type="EMBL" id="CP088156">
    <property type="protein sequence ID" value="UFZ06699.1"/>
    <property type="molecule type" value="Genomic_DNA"/>
</dbReference>
<evidence type="ECO:0000313" key="8">
    <source>
        <dbReference type="Proteomes" id="UP001431010"/>
    </source>
</evidence>
<reference evidence="7" key="1">
    <citation type="journal article" date="2024" name="Antonie Van Leeuwenhoek">
        <title>Bradyrhizobium ontarionense sp. nov., a novel bacterial symbiont isolated from Aeschynomene indica (Indian jointvetch), harbours photosynthesis, nitrogen fixation and nitrous oxide (N2O) reductase genes.</title>
        <authorList>
            <person name="Bromfield E.S.P."/>
            <person name="Cloutier S."/>
        </authorList>
    </citation>
    <scope>NUCLEOTIDE SEQUENCE</scope>
    <source>
        <strain evidence="7">A19</strain>
    </source>
</reference>
<dbReference type="InterPro" id="IPR000620">
    <property type="entry name" value="EamA_dom"/>
</dbReference>
<keyword evidence="8" id="KW-1185">Reference proteome</keyword>
<feature type="domain" description="EamA" evidence="6">
    <location>
        <begin position="12"/>
        <end position="143"/>
    </location>
</feature>
<evidence type="ECO:0000313" key="7">
    <source>
        <dbReference type="EMBL" id="UFZ06699.1"/>
    </source>
</evidence>
<dbReference type="Pfam" id="PF00892">
    <property type="entry name" value="EamA"/>
    <property type="match status" value="2"/>
</dbReference>
<sequence>MTEKSPLATELALLLLLSTLWGASYSFIKLGVATIPPLTFIAARTLIAGAVLAVIIHGRRLGWPADRATWRKFLVQACLNSVVPFTLIAWAEQMTDAGLATILNSTSPIFVFLLTALVTRHEPLTSRKLFGVVAGLLGTCLIVGPQALDGLGNGLLAQLAIVAATICYAGAAITGRGFKGLDPMLPAAGSLLSGAALLGPVALVVDRPWTLTPSAASLAALLALATISTALAMVIYFRLVQTLGSLGATAQSYLRVPIGVGIGVLLLGERLSPTAWAGLACVVAGVIAMALPAPAHRAIMHPPRT</sequence>
<evidence type="ECO:0000259" key="6">
    <source>
        <dbReference type="Pfam" id="PF00892"/>
    </source>
</evidence>
<keyword evidence="3 5" id="KW-1133">Transmembrane helix</keyword>
<feature type="transmembrane region" description="Helical" evidence="5">
    <location>
        <begin position="38"/>
        <end position="58"/>
    </location>
</feature>
<evidence type="ECO:0000256" key="3">
    <source>
        <dbReference type="ARBA" id="ARBA00022989"/>
    </source>
</evidence>
<dbReference type="InterPro" id="IPR037185">
    <property type="entry name" value="EmrE-like"/>
</dbReference>
<keyword evidence="2 5" id="KW-0812">Transmembrane</keyword>
<dbReference type="SUPFAM" id="SSF103481">
    <property type="entry name" value="Multidrug resistance efflux transporter EmrE"/>
    <property type="match status" value="2"/>
</dbReference>
<feature type="transmembrane region" description="Helical" evidence="5">
    <location>
        <begin position="185"/>
        <end position="205"/>
    </location>
</feature>
<feature type="transmembrane region" description="Helical" evidence="5">
    <location>
        <begin position="154"/>
        <end position="173"/>
    </location>
</feature>
<comment type="subcellular location">
    <subcellularLocation>
        <location evidence="1">Membrane</location>
        <topology evidence="1">Multi-pass membrane protein</topology>
    </subcellularLocation>
</comment>
<keyword evidence="4 5" id="KW-0472">Membrane</keyword>
<feature type="transmembrane region" description="Helical" evidence="5">
    <location>
        <begin position="129"/>
        <end position="148"/>
    </location>
</feature>
<evidence type="ECO:0000256" key="2">
    <source>
        <dbReference type="ARBA" id="ARBA00022692"/>
    </source>
</evidence>
<name>A0ABY3RGU6_9BRAD</name>
<feature type="transmembrane region" description="Helical" evidence="5">
    <location>
        <begin position="274"/>
        <end position="295"/>
    </location>
</feature>
<protein>
    <submittedName>
        <fullName evidence="7">DMT family transporter</fullName>
    </submittedName>
</protein>
<dbReference type="PANTHER" id="PTHR32322">
    <property type="entry name" value="INNER MEMBRANE TRANSPORTER"/>
    <property type="match status" value="1"/>
</dbReference>
<proteinExistence type="predicted"/>
<dbReference type="RefSeq" id="WP_231326156.1">
    <property type="nucleotide sequence ID" value="NZ_CP088156.1"/>
</dbReference>
<evidence type="ECO:0000256" key="1">
    <source>
        <dbReference type="ARBA" id="ARBA00004141"/>
    </source>
</evidence>
<organism evidence="7 8">
    <name type="scientific">Bradyrhizobium ontarionense</name>
    <dbReference type="NCBI Taxonomy" id="2898149"/>
    <lineage>
        <taxon>Bacteria</taxon>
        <taxon>Pseudomonadati</taxon>
        <taxon>Pseudomonadota</taxon>
        <taxon>Alphaproteobacteria</taxon>
        <taxon>Hyphomicrobiales</taxon>
        <taxon>Nitrobacteraceae</taxon>
        <taxon>Bradyrhizobium</taxon>
    </lineage>
</organism>
<dbReference type="InterPro" id="IPR050638">
    <property type="entry name" value="AA-Vitamin_Transporters"/>
</dbReference>
<feature type="transmembrane region" description="Helical" evidence="5">
    <location>
        <begin position="217"/>
        <end position="240"/>
    </location>
</feature>
<dbReference type="PANTHER" id="PTHR32322:SF9">
    <property type="entry name" value="AMINO-ACID METABOLITE EFFLUX PUMP-RELATED"/>
    <property type="match status" value="1"/>
</dbReference>
<gene>
    <name evidence="7" type="ORF">LQG66_10530</name>
</gene>
<evidence type="ECO:0000256" key="5">
    <source>
        <dbReference type="SAM" id="Phobius"/>
    </source>
</evidence>
<dbReference type="Proteomes" id="UP001431010">
    <property type="component" value="Chromosome"/>
</dbReference>
<evidence type="ECO:0000256" key="4">
    <source>
        <dbReference type="ARBA" id="ARBA00023136"/>
    </source>
</evidence>